<reference evidence="1 2" key="2">
    <citation type="submission" date="2007-04" db="EMBL/GenBank/DDBJ databases">
        <title>Draft genome sequence of Ruminococcus obeum (ATCC 29174).</title>
        <authorList>
            <person name="Sudarsanam P."/>
            <person name="Ley R."/>
            <person name="Guruge J."/>
            <person name="Turnbaugh P.J."/>
            <person name="Mahowald M."/>
            <person name="Liep D."/>
            <person name="Gordon J."/>
        </authorList>
    </citation>
    <scope>NUCLEOTIDE SEQUENCE [LARGE SCALE GENOMIC DNA]</scope>
    <source>
        <strain evidence="1 2">ATCC 29174</strain>
    </source>
</reference>
<gene>
    <name evidence="1" type="ORF">RUMOBE_01060</name>
</gene>
<accession>A5ZPZ0</accession>
<reference evidence="1 2" key="1">
    <citation type="submission" date="2007-03" db="EMBL/GenBank/DDBJ databases">
        <authorList>
            <person name="Fulton L."/>
            <person name="Clifton S."/>
            <person name="Fulton B."/>
            <person name="Xu J."/>
            <person name="Minx P."/>
            <person name="Pepin K.H."/>
            <person name="Johnson M."/>
            <person name="Thiruvilangam P."/>
            <person name="Bhonagiri V."/>
            <person name="Nash W.E."/>
            <person name="Mardis E.R."/>
            <person name="Wilson R.K."/>
        </authorList>
    </citation>
    <scope>NUCLEOTIDE SEQUENCE [LARGE SCALE GENOMIC DNA]</scope>
    <source>
        <strain evidence="1 2">ATCC 29174</strain>
    </source>
</reference>
<evidence type="ECO:0000313" key="1">
    <source>
        <dbReference type="EMBL" id="EDM88154.1"/>
    </source>
</evidence>
<evidence type="ECO:0000313" key="2">
    <source>
        <dbReference type="Proteomes" id="UP000006002"/>
    </source>
</evidence>
<dbReference type="RefSeq" id="WP_005424392.1">
    <property type="nucleotide sequence ID" value="NZ_CP102265.1"/>
</dbReference>
<comment type="caution">
    <text evidence="1">The sequence shown here is derived from an EMBL/GenBank/DDBJ whole genome shotgun (WGS) entry which is preliminary data.</text>
</comment>
<sequence length="160" mass="18476">MNVNLEQSLAAVVRFIQDNSEEGTQLYFDEIPENFYVPSVYFQIPYSAGRKATLSSYCTTMTMNIWFMAHLDWDAQVVAASMRDEIMLNDCQVPIVDEDGKVTGKALRVTPPTTRKVDEGIVQLSLSFDVYFQPEAQRTKMQKFYLAWQNAKQEIQNRRL</sequence>
<dbReference type="AlphaFoldDB" id="A5ZPZ0"/>
<protein>
    <submittedName>
        <fullName evidence="1">Uncharacterized protein</fullName>
    </submittedName>
</protein>
<name>A5ZPZ0_9FIRM</name>
<dbReference type="GeneID" id="79804335"/>
<dbReference type="Proteomes" id="UP000006002">
    <property type="component" value="Unassembled WGS sequence"/>
</dbReference>
<organism evidence="1 2">
    <name type="scientific">Blautia obeum ATCC 29174</name>
    <dbReference type="NCBI Taxonomy" id="411459"/>
    <lineage>
        <taxon>Bacteria</taxon>
        <taxon>Bacillati</taxon>
        <taxon>Bacillota</taxon>
        <taxon>Clostridia</taxon>
        <taxon>Lachnospirales</taxon>
        <taxon>Lachnospiraceae</taxon>
        <taxon>Blautia</taxon>
    </lineage>
</organism>
<dbReference type="EMBL" id="AAVO02000003">
    <property type="protein sequence ID" value="EDM88154.1"/>
    <property type="molecule type" value="Genomic_DNA"/>
</dbReference>
<dbReference type="HOGENOM" id="CLU_1648866_0_0_9"/>
<proteinExistence type="predicted"/>